<comment type="caution">
    <text evidence="12">The sequence shown here is derived from an EMBL/GenBank/DDBJ whole genome shotgun (WGS) entry which is preliminary data.</text>
</comment>
<dbReference type="InterPro" id="IPR014647">
    <property type="entry name" value="Stn1"/>
</dbReference>
<dbReference type="PIRSF" id="PIRSF036950">
    <property type="entry name" value="UCP036950"/>
    <property type="match status" value="1"/>
</dbReference>
<evidence type="ECO:0000256" key="2">
    <source>
        <dbReference type="ARBA" id="ARBA00004574"/>
    </source>
</evidence>
<comment type="subcellular location">
    <subcellularLocation>
        <location evidence="2">Chromosome</location>
        <location evidence="2">Telomere</location>
    </subcellularLocation>
    <subcellularLocation>
        <location evidence="1 10">Nucleus</location>
    </subcellularLocation>
</comment>
<dbReference type="GO" id="GO:0043047">
    <property type="term" value="F:single-stranded telomeric DNA binding"/>
    <property type="evidence" value="ECO:0007669"/>
    <property type="project" value="UniProtKB-UniRule"/>
</dbReference>
<reference evidence="12 13" key="1">
    <citation type="submission" date="2015-08" db="EMBL/GenBank/DDBJ databases">
        <title>The genome of the Asian arowana (Scleropages formosus).</title>
        <authorList>
            <person name="Tan M.H."/>
            <person name="Gan H.M."/>
            <person name="Croft L.J."/>
            <person name="Austin C.M."/>
        </authorList>
    </citation>
    <scope>NUCLEOTIDE SEQUENCE [LARGE SCALE GENOMIC DNA]</scope>
    <source>
        <strain evidence="12">Aro1</strain>
    </source>
</reference>
<organism evidence="12 13">
    <name type="scientific">Scleropages formosus</name>
    <name type="common">Asian bonytongue</name>
    <name type="synonym">Osteoglossum formosum</name>
    <dbReference type="NCBI Taxonomy" id="113540"/>
    <lineage>
        <taxon>Eukaryota</taxon>
        <taxon>Metazoa</taxon>
        <taxon>Chordata</taxon>
        <taxon>Craniata</taxon>
        <taxon>Vertebrata</taxon>
        <taxon>Euteleostomi</taxon>
        <taxon>Actinopterygii</taxon>
        <taxon>Neopterygii</taxon>
        <taxon>Teleostei</taxon>
        <taxon>Osteoglossocephala</taxon>
        <taxon>Osteoglossomorpha</taxon>
        <taxon>Osteoglossiformes</taxon>
        <taxon>Osteoglossidae</taxon>
        <taxon>Scleropages</taxon>
    </lineage>
</organism>
<dbReference type="Pfam" id="PF09170">
    <property type="entry name" value="STN1_2"/>
    <property type="match status" value="1"/>
</dbReference>
<protein>
    <recommendedName>
        <fullName evidence="3 10">CST complex subunit STN1</fullName>
    </recommendedName>
    <alternativeName>
        <fullName evidence="9 10">Oligonucleotide/oligosaccharide-binding fold-containing protein 1</fullName>
    </alternativeName>
    <alternativeName>
        <fullName evidence="8 10">Suppressor of cdc thirteen homolog</fullName>
    </alternativeName>
</protein>
<dbReference type="Gene3D" id="1.10.10.980">
    <property type="entry name" value="CST, Suppressor of Cdc13 homolog, complex subunit STN1, N-terminal domain"/>
    <property type="match status" value="1"/>
</dbReference>
<comment type="subunit">
    <text evidence="10">Component of the CST complex.</text>
</comment>
<dbReference type="InterPro" id="IPR036388">
    <property type="entry name" value="WH-like_DNA-bd_sf"/>
</dbReference>
<dbReference type="InterPro" id="IPR012340">
    <property type="entry name" value="NA-bd_OB-fold"/>
</dbReference>
<dbReference type="AlphaFoldDB" id="A0A0P7V2Q9"/>
<evidence type="ECO:0000259" key="11">
    <source>
        <dbReference type="Pfam" id="PF09170"/>
    </source>
</evidence>
<evidence type="ECO:0000256" key="6">
    <source>
        <dbReference type="ARBA" id="ARBA00023125"/>
    </source>
</evidence>
<evidence type="ECO:0000256" key="4">
    <source>
        <dbReference type="ARBA" id="ARBA00022454"/>
    </source>
</evidence>
<evidence type="ECO:0000256" key="9">
    <source>
        <dbReference type="ARBA" id="ARBA00030852"/>
    </source>
</evidence>
<keyword evidence="7 10" id="KW-0539">Nucleus</keyword>
<dbReference type="Gene3D" id="2.40.50.140">
    <property type="entry name" value="Nucleic acid-binding proteins"/>
    <property type="match status" value="2"/>
</dbReference>
<dbReference type="PANTHER" id="PTHR13989">
    <property type="entry name" value="REPLICATION PROTEIN A-RELATED"/>
    <property type="match status" value="1"/>
</dbReference>
<evidence type="ECO:0000313" key="13">
    <source>
        <dbReference type="Proteomes" id="UP000034805"/>
    </source>
</evidence>
<evidence type="ECO:0000256" key="7">
    <source>
        <dbReference type="ARBA" id="ARBA00023242"/>
    </source>
</evidence>
<dbReference type="SUPFAM" id="SSF50249">
    <property type="entry name" value="Nucleic acid-binding proteins"/>
    <property type="match status" value="1"/>
</dbReference>
<evidence type="ECO:0000256" key="3">
    <source>
        <dbReference type="ARBA" id="ARBA00017411"/>
    </source>
</evidence>
<sequence>MNGVAFYSSIGRSLSSSIVTSSKGGAAEVFSVNAMQPQQWQDEPPSLLWGLDPVFSAHARLYIKDILEMKESYQVPGIYFYKNHPIVKVDVLGTVVYKREREDFFCYGARNTLLLMGHGFFCPAEQLKKLKQAQQLISCLELGDLLRVRGSVKMSRQQREIKASCYYKVNDPVMAVQISWMMEVPQMYRKVYDKPFDFTQCARDLNCADSRDVPSSVPLLQRAIKMLKDLLSRDAVESFRLKDVKHIFVPLVSQSTTEQPEPTAAQSSTKEVCHLFLETVKALEDEGLVFRKVISQDEVYQVTEHDRELHRVTKDIIREDSKREKYAERGCHVLHILSCVRRTYSQNVSRAVIEAVLRSLECESEIVSTTDNYYTVF</sequence>
<accession>A0A0P7V2Q9</accession>
<keyword evidence="5 10" id="KW-0779">Telomere</keyword>
<keyword evidence="6 10" id="KW-0238">DNA-binding</keyword>
<dbReference type="Gene3D" id="1.10.10.10">
    <property type="entry name" value="Winged helix-like DNA-binding domain superfamily/Winged helix DNA-binding domain"/>
    <property type="match status" value="1"/>
</dbReference>
<gene>
    <name evidence="12" type="ORF">Z043_112458</name>
</gene>
<evidence type="ECO:0000256" key="1">
    <source>
        <dbReference type="ARBA" id="ARBA00004123"/>
    </source>
</evidence>
<dbReference type="InterPro" id="IPR036390">
    <property type="entry name" value="WH_DNA-bd_sf"/>
</dbReference>
<evidence type="ECO:0000256" key="5">
    <source>
        <dbReference type="ARBA" id="ARBA00022895"/>
    </source>
</evidence>
<dbReference type="GO" id="GO:0010833">
    <property type="term" value="P:telomere maintenance via telomere lengthening"/>
    <property type="evidence" value="ECO:0007669"/>
    <property type="project" value="UniProtKB-UniRule"/>
</dbReference>
<dbReference type="EMBL" id="JARO02004266">
    <property type="protein sequence ID" value="KPP68832.1"/>
    <property type="molecule type" value="Genomic_DNA"/>
</dbReference>
<dbReference type="GO" id="GO:0016233">
    <property type="term" value="P:telomere capping"/>
    <property type="evidence" value="ECO:0007669"/>
    <property type="project" value="InterPro"/>
</dbReference>
<dbReference type="STRING" id="113540.ENSSFOP00015006248"/>
<dbReference type="InterPro" id="IPR015253">
    <property type="entry name" value="CST_STN1_C"/>
</dbReference>
<dbReference type="SUPFAM" id="SSF46785">
    <property type="entry name" value="Winged helix' DNA-binding domain"/>
    <property type="match status" value="1"/>
</dbReference>
<keyword evidence="4 10" id="KW-0158">Chromosome</keyword>
<dbReference type="Proteomes" id="UP000034805">
    <property type="component" value="Unassembled WGS sequence"/>
</dbReference>
<dbReference type="GO" id="GO:1990879">
    <property type="term" value="C:CST complex"/>
    <property type="evidence" value="ECO:0007669"/>
    <property type="project" value="InterPro"/>
</dbReference>
<dbReference type="FunFam" id="1.10.10.10:FF:000275">
    <property type="entry name" value="CST complex subunit STN1"/>
    <property type="match status" value="1"/>
</dbReference>
<dbReference type="InterPro" id="IPR042082">
    <property type="entry name" value="CST_Stn1_wHTH1_sf"/>
</dbReference>
<proteinExistence type="predicted"/>
<dbReference type="InterPro" id="IPR040260">
    <property type="entry name" value="RFA2-like"/>
</dbReference>
<name>A0A0P7V2Q9_SCLFO</name>
<evidence type="ECO:0000256" key="10">
    <source>
        <dbReference type="PIRNR" id="PIRNR036950"/>
    </source>
</evidence>
<evidence type="ECO:0000256" key="8">
    <source>
        <dbReference type="ARBA" id="ARBA00030039"/>
    </source>
</evidence>
<feature type="domain" description="Stn1 C-terminal" evidence="11">
    <location>
        <begin position="219"/>
        <end position="377"/>
    </location>
</feature>
<evidence type="ECO:0000313" key="12">
    <source>
        <dbReference type="EMBL" id="KPP68832.1"/>
    </source>
</evidence>
<dbReference type="PANTHER" id="PTHR13989:SF33">
    <property type="entry name" value="CST COMPLEX SUBUNIT STN1"/>
    <property type="match status" value="1"/>
</dbReference>
<comment type="function">
    <text evidence="10">Component of the CST complex. The CST complex binds single-stranded DNA with high affinity in a sequence-independent manner, while isolated subunits bind DNA with low affinity by themselves.</text>
</comment>